<dbReference type="GO" id="GO:0045815">
    <property type="term" value="P:transcription initiation-coupled chromatin remodeling"/>
    <property type="evidence" value="ECO:0007669"/>
    <property type="project" value="TreeGrafter"/>
</dbReference>
<dbReference type="Gene3D" id="1.10.8.60">
    <property type="match status" value="2"/>
</dbReference>
<accession>A0A835H374</accession>
<dbReference type="InterPro" id="IPR056592">
    <property type="entry name" value="Beta-prop_At3g26010-like"/>
</dbReference>
<dbReference type="Pfam" id="PF24750">
    <property type="entry name" value="b-prop_At3g26010-like"/>
    <property type="match status" value="1"/>
</dbReference>
<protein>
    <submittedName>
        <fullName evidence="8">Uncharacterized protein</fullName>
    </submittedName>
</protein>
<dbReference type="FunFam" id="3.40.50.300:FF:004781">
    <property type="entry name" value="Bromodomain protein"/>
    <property type="match status" value="1"/>
</dbReference>
<gene>
    <name evidence="8" type="ORF">IFM89_015571</name>
</gene>
<dbReference type="AlphaFoldDB" id="A0A835H374"/>
<feature type="region of interest" description="Disordered" evidence="4">
    <location>
        <begin position="359"/>
        <end position="442"/>
    </location>
</feature>
<dbReference type="Gene3D" id="3.40.50.300">
    <property type="entry name" value="P-loop containing nucleotide triphosphate hydrolases"/>
    <property type="match status" value="1"/>
</dbReference>
<evidence type="ECO:0000313" key="8">
    <source>
        <dbReference type="EMBL" id="KAF9592550.1"/>
    </source>
</evidence>
<evidence type="ECO:0000259" key="7">
    <source>
        <dbReference type="Pfam" id="PF24750"/>
    </source>
</evidence>
<dbReference type="EMBL" id="JADFTS010000008">
    <property type="protein sequence ID" value="KAF9592550.1"/>
    <property type="molecule type" value="Genomic_DNA"/>
</dbReference>
<feature type="compositionally biased region" description="Low complexity" evidence="4">
    <location>
        <begin position="400"/>
        <end position="409"/>
    </location>
</feature>
<feature type="domain" description="DUF632" evidence="5">
    <location>
        <begin position="470"/>
        <end position="536"/>
    </location>
</feature>
<keyword evidence="9" id="KW-1185">Reference proteome</keyword>
<dbReference type="SUPFAM" id="SSF52540">
    <property type="entry name" value="P-loop containing nucleoside triphosphate hydrolases"/>
    <property type="match status" value="1"/>
</dbReference>
<evidence type="ECO:0000256" key="2">
    <source>
        <dbReference type="ARBA" id="ARBA00022741"/>
    </source>
</evidence>
<dbReference type="GO" id="GO:0006334">
    <property type="term" value="P:nucleosome assembly"/>
    <property type="evidence" value="ECO:0007669"/>
    <property type="project" value="TreeGrafter"/>
</dbReference>
<dbReference type="PROSITE" id="PS00674">
    <property type="entry name" value="AAA"/>
    <property type="match status" value="1"/>
</dbReference>
<evidence type="ECO:0000259" key="6">
    <source>
        <dbReference type="Pfam" id="PF17862"/>
    </source>
</evidence>
<keyword evidence="2" id="KW-0547">Nucleotide-binding</keyword>
<evidence type="ECO:0000256" key="4">
    <source>
        <dbReference type="SAM" id="MobiDB-lite"/>
    </source>
</evidence>
<dbReference type="GO" id="GO:0042393">
    <property type="term" value="F:histone binding"/>
    <property type="evidence" value="ECO:0007669"/>
    <property type="project" value="TreeGrafter"/>
</dbReference>
<dbReference type="InterPro" id="IPR006867">
    <property type="entry name" value="DUF632"/>
</dbReference>
<feature type="compositionally biased region" description="Basic and acidic residues" evidence="4">
    <location>
        <begin position="368"/>
        <end position="399"/>
    </location>
</feature>
<dbReference type="GO" id="GO:0006337">
    <property type="term" value="P:nucleosome disassembly"/>
    <property type="evidence" value="ECO:0007669"/>
    <property type="project" value="TreeGrafter"/>
</dbReference>
<feature type="domain" description="F-box protein At3g26010-like beta-propeller" evidence="7">
    <location>
        <begin position="84"/>
        <end position="265"/>
    </location>
</feature>
<dbReference type="Pfam" id="PF04782">
    <property type="entry name" value="DUF632"/>
    <property type="match status" value="1"/>
</dbReference>
<organism evidence="8 9">
    <name type="scientific">Coptis chinensis</name>
    <dbReference type="NCBI Taxonomy" id="261450"/>
    <lineage>
        <taxon>Eukaryota</taxon>
        <taxon>Viridiplantae</taxon>
        <taxon>Streptophyta</taxon>
        <taxon>Embryophyta</taxon>
        <taxon>Tracheophyta</taxon>
        <taxon>Spermatophyta</taxon>
        <taxon>Magnoliopsida</taxon>
        <taxon>Ranunculales</taxon>
        <taxon>Ranunculaceae</taxon>
        <taxon>Coptidoideae</taxon>
        <taxon>Coptis</taxon>
    </lineage>
</organism>
<dbReference type="PANTHER" id="PTHR23069:SF7">
    <property type="entry name" value="P-LOOP CONTAINING NUCLEOSIDE TRIPHOSPHATE HYDROLASES SUPERFAMILY PROTEIN"/>
    <property type="match status" value="1"/>
</dbReference>
<comment type="similarity">
    <text evidence="1">Belongs to the AAA ATPase family.</text>
</comment>
<dbReference type="InterPro" id="IPR027417">
    <property type="entry name" value="P-loop_NTPase"/>
</dbReference>
<dbReference type="GO" id="GO:0016887">
    <property type="term" value="F:ATP hydrolysis activity"/>
    <property type="evidence" value="ECO:0007669"/>
    <property type="project" value="InterPro"/>
</dbReference>
<proteinExistence type="inferred from homology"/>
<keyword evidence="3" id="KW-0067">ATP-binding</keyword>
<evidence type="ECO:0000313" key="9">
    <source>
        <dbReference type="Proteomes" id="UP000631114"/>
    </source>
</evidence>
<dbReference type="FunFam" id="1.10.8.60:FF:000004">
    <property type="entry name" value="Cell division control 48"/>
    <property type="match status" value="1"/>
</dbReference>
<sequence length="758" mass="85210">MIGCQSVSRLWHNVISSICIPKITSSPVYGLLFNTLGIFSDLQIEKGPWSFACINSLGEKVGLPNASLVESCLGRRLPFDPSPNSFLDCCNGMLLFFDRSSMQFYVCNPSTEQYIAIPNSPQSHVPLDGALCFDPHFKIVHISGSYPRLNIYSQATRKWSVYNLNLDPCVTNSFWSLRYVFLDGLLYKLSMSGHLLIIGLQQIDSRAIKLPDIVVAGNLIGCLGVSQGILHYSWSDKHSNMSVWMLVQRGDTKEWVVKHTISLDYCYEHPSLAFDSPWFSVFAFHPTSDILFAGSLGELFCYDPSTKRLEIICRVREDIVISSGQSFVFPFSVNLTPLCAPLKEIAAWNWENFYPPSPPDSEFFQRPNKNETHHSKQAHHHLDEEQREEVHCSEWDDHYSSTTSSYTEETGNDDEDEDGDRESRPEKFDESGPSVSWNAGSEVTDNDMKMVVRHRDLAEIAAAIKEYFDKAASAKTIYHSSSVLSYLSSSWTSKPPLAIKYRLDAASIDESGGLKSHCSTLERLLAWEKKLYEEVKLLTLMDGLKSRAHVIVMGATNRPNNIDPALRRFGRFDREIDIGVPDEIGRLEVLRIHTKNMKLSKDVDLERISKDTHGYVGADLAALCTESALQCIREKMDVIDLEDDSIDAEILNSMAVTNEHFKTTLGTSNPSALRETLYNFTVSNLIRLPYFTILVLLIGLAALCTESALQCIIEKMDVIHLEDDSIDAEILNSMAVMNEHFKTTLGTSNPSALRETVI</sequence>
<name>A0A835H374_9MAGN</name>
<feature type="compositionally biased region" description="Polar residues" evidence="4">
    <location>
        <begin position="433"/>
        <end position="442"/>
    </location>
</feature>
<reference evidence="8 9" key="1">
    <citation type="submission" date="2020-10" db="EMBL/GenBank/DDBJ databases">
        <title>The Coptis chinensis genome and diversification of protoberbering-type alkaloids.</title>
        <authorList>
            <person name="Wang B."/>
            <person name="Shu S."/>
            <person name="Song C."/>
            <person name="Liu Y."/>
        </authorList>
    </citation>
    <scope>NUCLEOTIDE SEQUENCE [LARGE SCALE GENOMIC DNA]</scope>
    <source>
        <strain evidence="8">HL-2020</strain>
        <tissue evidence="8">Leaf</tissue>
    </source>
</reference>
<evidence type="ECO:0000256" key="3">
    <source>
        <dbReference type="ARBA" id="ARBA00022840"/>
    </source>
</evidence>
<dbReference type="GO" id="GO:0003682">
    <property type="term" value="F:chromatin binding"/>
    <property type="evidence" value="ECO:0007669"/>
    <property type="project" value="TreeGrafter"/>
</dbReference>
<dbReference type="InterPro" id="IPR041569">
    <property type="entry name" value="AAA_lid_3"/>
</dbReference>
<dbReference type="GO" id="GO:0005524">
    <property type="term" value="F:ATP binding"/>
    <property type="evidence" value="ECO:0007669"/>
    <property type="project" value="UniProtKB-KW"/>
</dbReference>
<dbReference type="InterPro" id="IPR003960">
    <property type="entry name" value="ATPase_AAA_CS"/>
</dbReference>
<evidence type="ECO:0000256" key="1">
    <source>
        <dbReference type="ARBA" id="ARBA00006914"/>
    </source>
</evidence>
<feature type="compositionally biased region" description="Basic and acidic residues" evidence="4">
    <location>
        <begin position="421"/>
        <end position="430"/>
    </location>
</feature>
<dbReference type="PANTHER" id="PTHR23069">
    <property type="entry name" value="AAA DOMAIN-CONTAINING"/>
    <property type="match status" value="1"/>
</dbReference>
<dbReference type="InterPro" id="IPR045199">
    <property type="entry name" value="ATAD2-like"/>
</dbReference>
<dbReference type="Proteomes" id="UP000631114">
    <property type="component" value="Unassembled WGS sequence"/>
</dbReference>
<evidence type="ECO:0000259" key="5">
    <source>
        <dbReference type="Pfam" id="PF04782"/>
    </source>
</evidence>
<comment type="caution">
    <text evidence="8">The sequence shown here is derived from an EMBL/GenBank/DDBJ whole genome shotgun (WGS) entry which is preliminary data.</text>
</comment>
<dbReference type="Pfam" id="PF17862">
    <property type="entry name" value="AAA_lid_3"/>
    <property type="match status" value="1"/>
</dbReference>
<dbReference type="OrthoDB" id="852147at2759"/>
<feature type="domain" description="AAA ATPase AAA+ lid" evidence="6">
    <location>
        <begin position="602"/>
        <end position="643"/>
    </location>
</feature>
<feature type="compositionally biased region" description="Acidic residues" evidence="4">
    <location>
        <begin position="410"/>
        <end position="420"/>
    </location>
</feature>
<dbReference type="GO" id="GO:0005634">
    <property type="term" value="C:nucleus"/>
    <property type="evidence" value="ECO:0007669"/>
    <property type="project" value="TreeGrafter"/>
</dbReference>